<evidence type="ECO:0000256" key="1">
    <source>
        <dbReference type="SAM" id="Phobius"/>
    </source>
</evidence>
<organism evidence="2 3">
    <name type="scientific">Levilactobacillus angrenensis</name>
    <dbReference type="NCBI Taxonomy" id="2486020"/>
    <lineage>
        <taxon>Bacteria</taxon>
        <taxon>Bacillati</taxon>
        <taxon>Bacillota</taxon>
        <taxon>Bacilli</taxon>
        <taxon>Lactobacillales</taxon>
        <taxon>Lactobacillaceae</taxon>
        <taxon>Levilactobacillus</taxon>
    </lineage>
</organism>
<name>A0ABW1UAT8_9LACO</name>
<evidence type="ECO:0000313" key="2">
    <source>
        <dbReference type="EMBL" id="MFC6290238.1"/>
    </source>
</evidence>
<reference evidence="3" key="1">
    <citation type="journal article" date="2019" name="Int. J. Syst. Evol. Microbiol.">
        <title>The Global Catalogue of Microorganisms (GCM) 10K type strain sequencing project: providing services to taxonomists for standard genome sequencing and annotation.</title>
        <authorList>
            <consortium name="The Broad Institute Genomics Platform"/>
            <consortium name="The Broad Institute Genome Sequencing Center for Infectious Disease"/>
            <person name="Wu L."/>
            <person name="Ma J."/>
        </authorList>
    </citation>
    <scope>NUCLEOTIDE SEQUENCE [LARGE SCALE GENOMIC DNA]</scope>
    <source>
        <strain evidence="3">CCM 8893</strain>
    </source>
</reference>
<feature type="transmembrane region" description="Helical" evidence="1">
    <location>
        <begin position="30"/>
        <end position="48"/>
    </location>
</feature>
<dbReference type="EMBL" id="JBHSSO010000065">
    <property type="protein sequence ID" value="MFC6290238.1"/>
    <property type="molecule type" value="Genomic_DNA"/>
</dbReference>
<dbReference type="RefSeq" id="WP_164505636.1">
    <property type="nucleotide sequence ID" value="NZ_JBHSSO010000065.1"/>
</dbReference>
<accession>A0ABW1UAT8</accession>
<proteinExistence type="predicted"/>
<keyword evidence="1" id="KW-0812">Transmembrane</keyword>
<evidence type="ECO:0000313" key="3">
    <source>
        <dbReference type="Proteomes" id="UP001596258"/>
    </source>
</evidence>
<keyword evidence="1" id="KW-0472">Membrane</keyword>
<protein>
    <submittedName>
        <fullName evidence="2">Uncharacterized protein</fullName>
    </submittedName>
</protein>
<dbReference type="Proteomes" id="UP001596258">
    <property type="component" value="Unassembled WGS sequence"/>
</dbReference>
<comment type="caution">
    <text evidence="2">The sequence shown here is derived from an EMBL/GenBank/DDBJ whole genome shotgun (WGS) entry which is preliminary data.</text>
</comment>
<sequence length="52" mass="5920">MKVVLGILIGILWLFTIGLAIMAATGAGSYWSFLILFVLVMFSTIDWWRLDR</sequence>
<gene>
    <name evidence="2" type="ORF">ACFP1M_08670</name>
</gene>
<keyword evidence="1" id="KW-1133">Transmembrane helix</keyword>
<keyword evidence="3" id="KW-1185">Reference proteome</keyword>